<reference evidence="2" key="1">
    <citation type="submission" date="2020-01" db="EMBL/GenBank/DDBJ databases">
        <authorList>
            <person name="Meier V. D."/>
            <person name="Meier V D."/>
        </authorList>
    </citation>
    <scope>NUCLEOTIDE SEQUENCE</scope>
    <source>
        <strain evidence="2">HLG_WM_MAG_04</strain>
    </source>
</reference>
<dbReference type="Pfam" id="PF01797">
    <property type="entry name" value="Y1_Tnp"/>
    <property type="match status" value="1"/>
</dbReference>
<sequence length="81" mass="9255">MDRYLDQSQNGALLYGEVLEKIRDYYLNYDKNVFEIKALSIMPNHIHFLLKQNDNMTNVMRVLKGGAGHIVNKTLGRSGAV</sequence>
<evidence type="ECO:0000313" key="2">
    <source>
        <dbReference type="EMBL" id="CAA6806755.1"/>
    </source>
</evidence>
<protein>
    <recommendedName>
        <fullName evidence="1">Transposase IS200-like domain-containing protein</fullName>
    </recommendedName>
</protein>
<dbReference type="Gene3D" id="3.30.70.1290">
    <property type="entry name" value="Transposase IS200-like"/>
    <property type="match status" value="1"/>
</dbReference>
<accession>A0A6S6STY7</accession>
<dbReference type="SUPFAM" id="SSF143422">
    <property type="entry name" value="Transposase IS200-like"/>
    <property type="match status" value="1"/>
</dbReference>
<dbReference type="GO" id="GO:0006313">
    <property type="term" value="P:DNA transposition"/>
    <property type="evidence" value="ECO:0007669"/>
    <property type="project" value="InterPro"/>
</dbReference>
<dbReference type="InterPro" id="IPR002686">
    <property type="entry name" value="Transposase_17"/>
</dbReference>
<dbReference type="InterPro" id="IPR036515">
    <property type="entry name" value="Transposase_17_sf"/>
</dbReference>
<organism evidence="2">
    <name type="scientific">uncultured Sulfurovum sp</name>
    <dbReference type="NCBI Taxonomy" id="269237"/>
    <lineage>
        <taxon>Bacteria</taxon>
        <taxon>Pseudomonadati</taxon>
        <taxon>Campylobacterota</taxon>
        <taxon>Epsilonproteobacteria</taxon>
        <taxon>Campylobacterales</taxon>
        <taxon>Sulfurovaceae</taxon>
        <taxon>Sulfurovum</taxon>
        <taxon>environmental samples</taxon>
    </lineage>
</organism>
<dbReference type="EMBL" id="CACVAX010000014">
    <property type="protein sequence ID" value="CAA6806755.1"/>
    <property type="molecule type" value="Genomic_DNA"/>
</dbReference>
<evidence type="ECO:0000259" key="1">
    <source>
        <dbReference type="Pfam" id="PF01797"/>
    </source>
</evidence>
<dbReference type="AlphaFoldDB" id="A0A6S6STY7"/>
<proteinExistence type="predicted"/>
<dbReference type="GO" id="GO:0003677">
    <property type="term" value="F:DNA binding"/>
    <property type="evidence" value="ECO:0007669"/>
    <property type="project" value="InterPro"/>
</dbReference>
<dbReference type="GO" id="GO:0004803">
    <property type="term" value="F:transposase activity"/>
    <property type="evidence" value="ECO:0007669"/>
    <property type="project" value="InterPro"/>
</dbReference>
<gene>
    <name evidence="2" type="ORF">HELGO_WM13088</name>
</gene>
<feature type="domain" description="Transposase IS200-like" evidence="1">
    <location>
        <begin position="14"/>
        <end position="74"/>
    </location>
</feature>
<name>A0A6S6STY7_9BACT</name>